<dbReference type="PANTHER" id="PTHR24637">
    <property type="entry name" value="COLLAGEN"/>
    <property type="match status" value="1"/>
</dbReference>
<feature type="transmembrane region" description="Helical" evidence="2">
    <location>
        <begin position="90"/>
        <end position="114"/>
    </location>
</feature>
<keyword evidence="2" id="KW-0812">Transmembrane</keyword>
<feature type="domain" description="Nematode cuticle collagen N-terminal" evidence="3">
    <location>
        <begin position="16"/>
        <end position="68"/>
    </location>
</feature>
<keyword evidence="2" id="KW-0472">Membrane</keyword>
<dbReference type="PANTHER" id="PTHR24637:SF377">
    <property type="entry name" value="COLLAGEN TYPE IX ALPHA 1 CHAIN"/>
    <property type="match status" value="1"/>
</dbReference>
<dbReference type="WBParaSite" id="ALUE_0002127601-mRNA-1">
    <property type="protein sequence ID" value="ALUE_0002127601-mRNA-1"/>
    <property type="gene ID" value="ALUE_0002127601"/>
</dbReference>
<proteinExistence type="predicted"/>
<feature type="domain" description="Nematode cuticle collagen N-terminal" evidence="3">
    <location>
        <begin position="90"/>
        <end position="142"/>
    </location>
</feature>
<dbReference type="InterPro" id="IPR002486">
    <property type="entry name" value="Col_cuticle_N"/>
</dbReference>
<dbReference type="Proteomes" id="UP000036681">
    <property type="component" value="Unplaced"/>
</dbReference>
<evidence type="ECO:0000313" key="5">
    <source>
        <dbReference type="WBParaSite" id="ALUE_0002127601-mRNA-1"/>
    </source>
</evidence>
<evidence type="ECO:0000256" key="1">
    <source>
        <dbReference type="ARBA" id="ARBA00022737"/>
    </source>
</evidence>
<dbReference type="AlphaFoldDB" id="A0A0M3IR98"/>
<dbReference type="GO" id="GO:0042302">
    <property type="term" value="F:structural constituent of cuticle"/>
    <property type="evidence" value="ECO:0007669"/>
    <property type="project" value="InterPro"/>
</dbReference>
<dbReference type="Pfam" id="PF01484">
    <property type="entry name" value="Col_cuticle_N"/>
    <property type="match status" value="2"/>
</dbReference>
<keyword evidence="1" id="KW-0677">Repeat</keyword>
<protein>
    <submittedName>
        <fullName evidence="5">Col_cuticle_N domain-containing protein</fullName>
    </submittedName>
</protein>
<evidence type="ECO:0000259" key="3">
    <source>
        <dbReference type="SMART" id="SM01088"/>
    </source>
</evidence>
<organism evidence="4 5">
    <name type="scientific">Ascaris lumbricoides</name>
    <name type="common">Giant roundworm</name>
    <dbReference type="NCBI Taxonomy" id="6252"/>
    <lineage>
        <taxon>Eukaryota</taxon>
        <taxon>Metazoa</taxon>
        <taxon>Ecdysozoa</taxon>
        <taxon>Nematoda</taxon>
        <taxon>Chromadorea</taxon>
        <taxon>Rhabditida</taxon>
        <taxon>Spirurina</taxon>
        <taxon>Ascaridomorpha</taxon>
        <taxon>Ascaridoidea</taxon>
        <taxon>Ascarididae</taxon>
        <taxon>Ascaris</taxon>
    </lineage>
</organism>
<reference evidence="5" key="1">
    <citation type="submission" date="2017-02" db="UniProtKB">
        <authorList>
            <consortium name="WormBaseParasite"/>
        </authorList>
    </citation>
    <scope>IDENTIFICATION</scope>
</reference>
<evidence type="ECO:0000256" key="2">
    <source>
        <dbReference type="SAM" id="Phobius"/>
    </source>
</evidence>
<dbReference type="SMART" id="SM01088">
    <property type="entry name" value="Col_cuticle_N"/>
    <property type="match status" value="2"/>
</dbReference>
<feature type="transmembrane region" description="Helical" evidence="2">
    <location>
        <begin position="16"/>
        <end position="40"/>
    </location>
</feature>
<accession>A0A0M3IR98</accession>
<name>A0A0M3IR98_ASCLU</name>
<sequence length="249" mass="27620">MEDTQRLEKEAISMRWVALFGITVSTAVMIAAIIAVPMLYSYMHHVQATLDNEIDYCQMRTGNLMSEVDRVQIGMEDTQRLEKEAISMRWVALFGITVSTAVMIAAIIAVPMLYSYMHHVQATLDNEIDYCQMRTGNLMSEVDRVRVIKGIGQRKKRATSKLVGIQRHIKNSAKSWEAKSRGSKIYDSVPVEVSPAIDSIETTEDQCCSCGIGEPGPPGPPGPDGRPGNACCTISLLMISFLMKFPNLE</sequence>
<keyword evidence="4" id="KW-1185">Reference proteome</keyword>
<keyword evidence="2" id="KW-1133">Transmembrane helix</keyword>
<evidence type="ECO:0000313" key="4">
    <source>
        <dbReference type="Proteomes" id="UP000036681"/>
    </source>
</evidence>